<evidence type="ECO:0008006" key="3">
    <source>
        <dbReference type="Google" id="ProtNLM"/>
    </source>
</evidence>
<protein>
    <recommendedName>
        <fullName evidence="3">Immunity protein 35 domain-containing protein</fullName>
    </recommendedName>
</protein>
<reference evidence="1 2" key="1">
    <citation type="submission" date="2020-08" db="EMBL/GenBank/DDBJ databases">
        <title>The Agave Microbiome: Exploring the role of microbial communities in plant adaptations to desert environments.</title>
        <authorList>
            <person name="Partida-Martinez L.P."/>
        </authorList>
    </citation>
    <scope>NUCLEOTIDE SEQUENCE [LARGE SCALE GENOMIC DNA]</scope>
    <source>
        <strain evidence="1 2">RAS26</strain>
    </source>
</reference>
<gene>
    <name evidence="1" type="ORF">FHR80_002665</name>
</gene>
<dbReference type="RefSeq" id="WP_183296536.1">
    <property type="nucleotide sequence ID" value="NZ_JACHVX010000003.1"/>
</dbReference>
<evidence type="ECO:0000313" key="1">
    <source>
        <dbReference type="EMBL" id="MBB2923740.1"/>
    </source>
</evidence>
<dbReference type="EMBL" id="JACHVX010000003">
    <property type="protein sequence ID" value="MBB2923740.1"/>
    <property type="molecule type" value="Genomic_DNA"/>
</dbReference>
<dbReference type="Proteomes" id="UP000518206">
    <property type="component" value="Unassembled WGS sequence"/>
</dbReference>
<dbReference type="AlphaFoldDB" id="A0A7W4YBB9"/>
<name>A0A7W4YBB9_9CELL</name>
<accession>A0A7W4YBB9</accession>
<comment type="caution">
    <text evidence="1">The sequence shown here is derived from an EMBL/GenBank/DDBJ whole genome shotgun (WGS) entry which is preliminary data.</text>
</comment>
<reference evidence="1 2" key="2">
    <citation type="submission" date="2020-08" db="EMBL/GenBank/DDBJ databases">
        <authorList>
            <person name="Partida-Martinez L."/>
            <person name="Huntemann M."/>
            <person name="Clum A."/>
            <person name="Wang J."/>
            <person name="Palaniappan K."/>
            <person name="Ritter S."/>
            <person name="Chen I.-M."/>
            <person name="Stamatis D."/>
            <person name="Reddy T."/>
            <person name="O'Malley R."/>
            <person name="Daum C."/>
            <person name="Shapiro N."/>
            <person name="Ivanova N."/>
            <person name="Kyrpides N."/>
            <person name="Woyke T."/>
        </authorList>
    </citation>
    <scope>NUCLEOTIDE SEQUENCE [LARGE SCALE GENOMIC DNA]</scope>
    <source>
        <strain evidence="1 2">RAS26</strain>
    </source>
</reference>
<organism evidence="1 2">
    <name type="scientific">Cellulomonas cellasea</name>
    <dbReference type="NCBI Taxonomy" id="43670"/>
    <lineage>
        <taxon>Bacteria</taxon>
        <taxon>Bacillati</taxon>
        <taxon>Actinomycetota</taxon>
        <taxon>Actinomycetes</taxon>
        <taxon>Micrococcales</taxon>
        <taxon>Cellulomonadaceae</taxon>
        <taxon>Cellulomonas</taxon>
    </lineage>
</organism>
<evidence type="ECO:0000313" key="2">
    <source>
        <dbReference type="Proteomes" id="UP000518206"/>
    </source>
</evidence>
<proteinExistence type="predicted"/>
<sequence length="86" mass="9533">MIHDRHEGAALASELLRVPLADAVEHSRDLPEIDAFFYWVPIRGGGRLIVGRDGSVLFGISSLRLEQMVEAFAAGRRTDRALFDTP</sequence>